<feature type="transmembrane region" description="Helical" evidence="1">
    <location>
        <begin position="63"/>
        <end position="85"/>
    </location>
</feature>
<evidence type="ECO:0000256" key="1">
    <source>
        <dbReference type="SAM" id="Phobius"/>
    </source>
</evidence>
<evidence type="ECO:0000313" key="3">
    <source>
        <dbReference type="Proteomes" id="UP000249396"/>
    </source>
</evidence>
<reference evidence="2 3" key="1">
    <citation type="journal article" date="2018" name="Aquat. Microb. Ecol.">
        <title>Gammaproteobacterial methanotrophs dominate.</title>
        <authorList>
            <person name="Rissanen A.J."/>
            <person name="Saarenheimo J."/>
            <person name="Tiirola M."/>
            <person name="Peura S."/>
            <person name="Aalto S.L."/>
            <person name="Karvinen A."/>
            <person name="Nykanen H."/>
        </authorList>
    </citation>
    <scope>NUCLEOTIDE SEQUENCE [LARGE SCALE GENOMIC DNA]</scope>
    <source>
        <strain evidence="2">AMbin10</strain>
    </source>
</reference>
<proteinExistence type="predicted"/>
<keyword evidence="1" id="KW-0812">Transmembrane</keyword>
<dbReference type="EMBL" id="QJPH01000351">
    <property type="protein sequence ID" value="PZN76819.1"/>
    <property type="molecule type" value="Genomic_DNA"/>
</dbReference>
<evidence type="ECO:0000313" key="2">
    <source>
        <dbReference type="EMBL" id="PZN76819.1"/>
    </source>
</evidence>
<feature type="transmembrane region" description="Helical" evidence="1">
    <location>
        <begin position="31"/>
        <end position="51"/>
    </location>
</feature>
<keyword evidence="1" id="KW-1133">Transmembrane helix</keyword>
<accession>A0A2W4R3E8</accession>
<sequence length="93" mass="10294">MIGAISALTILLIAYWYYKTAEELKLPILAWVAGGVIVYYAGFLFWMHIVLRSLLGGQFREHGFLLGITMDLTGVLAGTALSALFRSKIMLRG</sequence>
<keyword evidence="1" id="KW-0472">Membrane</keyword>
<gene>
    <name evidence="2" type="ORF">DM484_15795</name>
</gene>
<protein>
    <submittedName>
        <fullName evidence="2">Uncharacterized protein</fullName>
    </submittedName>
</protein>
<dbReference type="AlphaFoldDB" id="A0A2W4R3E8"/>
<organism evidence="2 3">
    <name type="scientific">Candidatus Methylumidiphilus alinenensis</name>
    <dbReference type="NCBI Taxonomy" id="2202197"/>
    <lineage>
        <taxon>Bacteria</taxon>
        <taxon>Pseudomonadati</taxon>
        <taxon>Pseudomonadota</taxon>
        <taxon>Gammaproteobacteria</taxon>
        <taxon>Methylococcales</taxon>
        <taxon>Candidatus Methylumidiphilus</taxon>
    </lineage>
</organism>
<dbReference type="Proteomes" id="UP000249396">
    <property type="component" value="Unassembled WGS sequence"/>
</dbReference>
<comment type="caution">
    <text evidence="2">The sequence shown here is derived from an EMBL/GenBank/DDBJ whole genome shotgun (WGS) entry which is preliminary data.</text>
</comment>
<name>A0A2W4R3E8_9GAMM</name>